<protein>
    <submittedName>
        <fullName evidence="2">Uncharacterized protein</fullName>
    </submittedName>
</protein>
<dbReference type="Proteomes" id="UP001240236">
    <property type="component" value="Unassembled WGS sequence"/>
</dbReference>
<name>A0AAE3W7D5_9ACTN</name>
<dbReference type="EMBL" id="JAUSUZ010000001">
    <property type="protein sequence ID" value="MDQ0370914.1"/>
    <property type="molecule type" value="Genomic_DNA"/>
</dbReference>
<evidence type="ECO:0000313" key="3">
    <source>
        <dbReference type="Proteomes" id="UP001240236"/>
    </source>
</evidence>
<organism evidence="2 3">
    <name type="scientific">Catenuloplanes indicus</name>
    <dbReference type="NCBI Taxonomy" id="137267"/>
    <lineage>
        <taxon>Bacteria</taxon>
        <taxon>Bacillati</taxon>
        <taxon>Actinomycetota</taxon>
        <taxon>Actinomycetes</taxon>
        <taxon>Micromonosporales</taxon>
        <taxon>Micromonosporaceae</taxon>
        <taxon>Catenuloplanes</taxon>
    </lineage>
</organism>
<keyword evidence="3" id="KW-1185">Reference proteome</keyword>
<accession>A0AAE3W7D5</accession>
<feature type="region of interest" description="Disordered" evidence="1">
    <location>
        <begin position="81"/>
        <end position="158"/>
    </location>
</feature>
<proteinExistence type="predicted"/>
<gene>
    <name evidence="2" type="ORF">J2S42_007583</name>
</gene>
<evidence type="ECO:0000256" key="1">
    <source>
        <dbReference type="SAM" id="MobiDB-lite"/>
    </source>
</evidence>
<evidence type="ECO:0000313" key="2">
    <source>
        <dbReference type="EMBL" id="MDQ0370914.1"/>
    </source>
</evidence>
<sequence length="235" mass="24773">MTDALQLAALSLEEPGGTIFGDLAAEVETLAAAVRVARAHAHLTGPLDHRAAVLRVHADDETWADVLTTMYLTWSAAATTRPGPTRRCRAGTAGSASSRRRTPTAPCAVRPASTAATPVPPPWSRSCRWPTASTVRRRTTRSGSISTAPVPAPPRSRCGTCRPARPCTSVHVVAERDLAVHTRTARALLRSLVAAGPQPPPALVRHYDAAAAYAIGHAPHGSPDDLITARLLDHP</sequence>
<dbReference type="AlphaFoldDB" id="A0AAE3W7D5"/>
<reference evidence="2 3" key="1">
    <citation type="submission" date="2023-07" db="EMBL/GenBank/DDBJ databases">
        <title>Sequencing the genomes of 1000 actinobacteria strains.</title>
        <authorList>
            <person name="Klenk H.-P."/>
        </authorList>
    </citation>
    <scope>NUCLEOTIDE SEQUENCE [LARGE SCALE GENOMIC DNA]</scope>
    <source>
        <strain evidence="2 3">DSM 44709</strain>
    </source>
</reference>
<feature type="compositionally biased region" description="Low complexity" evidence="1">
    <location>
        <begin position="108"/>
        <end position="117"/>
    </location>
</feature>
<comment type="caution">
    <text evidence="2">The sequence shown here is derived from an EMBL/GenBank/DDBJ whole genome shotgun (WGS) entry which is preliminary data.</text>
</comment>